<dbReference type="InterPro" id="IPR024401">
    <property type="entry name" value="WYL_prot"/>
</dbReference>
<dbReference type="EMBL" id="FNAS01000010">
    <property type="protein sequence ID" value="SDE48332.1"/>
    <property type="molecule type" value="Genomic_DNA"/>
</dbReference>
<protein>
    <recommendedName>
        <fullName evidence="3">DUF2693 domain-containing protein</fullName>
    </recommendedName>
</protein>
<dbReference type="AlphaFoldDB" id="A0A1G7D9U9"/>
<accession>A0A1G7D9U9</accession>
<gene>
    <name evidence="1" type="ORF">SAMN05421544_11062</name>
</gene>
<dbReference type="Pfam" id="PF10902">
    <property type="entry name" value="WYL_2"/>
    <property type="match status" value="1"/>
</dbReference>
<evidence type="ECO:0000313" key="2">
    <source>
        <dbReference type="Proteomes" id="UP000198517"/>
    </source>
</evidence>
<dbReference type="STRING" id="1071918.SAMN05421544_11062"/>
<dbReference type="OrthoDB" id="965285at2"/>
<dbReference type="Proteomes" id="UP000198517">
    <property type="component" value="Unassembled WGS sequence"/>
</dbReference>
<sequence length="102" mass="11927">MENFRTQVFKRAYEIKRETGKVWAVCLSKAWQLYSLAKKMKNNIITFYYEKKDGTLRKAKGTLKDEVITYTSKGGVSSPKVFTYYDIEVGDFRAFKVANFIK</sequence>
<organism evidence="1 2">
    <name type="scientific">Riemerella columbipharyngis</name>
    <dbReference type="NCBI Taxonomy" id="1071918"/>
    <lineage>
        <taxon>Bacteria</taxon>
        <taxon>Pseudomonadati</taxon>
        <taxon>Bacteroidota</taxon>
        <taxon>Flavobacteriia</taxon>
        <taxon>Flavobacteriales</taxon>
        <taxon>Weeksellaceae</taxon>
        <taxon>Riemerella</taxon>
    </lineage>
</organism>
<keyword evidence="2" id="KW-1185">Reference proteome</keyword>
<evidence type="ECO:0008006" key="3">
    <source>
        <dbReference type="Google" id="ProtNLM"/>
    </source>
</evidence>
<evidence type="ECO:0000313" key="1">
    <source>
        <dbReference type="EMBL" id="SDE48332.1"/>
    </source>
</evidence>
<name>A0A1G7D9U9_9FLAO</name>
<reference evidence="1 2" key="1">
    <citation type="submission" date="2016-10" db="EMBL/GenBank/DDBJ databases">
        <authorList>
            <person name="de Groot N.N."/>
        </authorList>
    </citation>
    <scope>NUCLEOTIDE SEQUENCE [LARGE SCALE GENOMIC DNA]</scope>
    <source>
        <strain evidence="1 2">DSM 24015</strain>
    </source>
</reference>
<proteinExistence type="predicted"/>
<dbReference type="RefSeq" id="WP_092736800.1">
    <property type="nucleotide sequence ID" value="NZ_FNAS01000010.1"/>
</dbReference>